<dbReference type="EMBL" id="QTSX02000005">
    <property type="protein sequence ID" value="KAJ9090457.1"/>
    <property type="molecule type" value="Genomic_DNA"/>
</dbReference>
<dbReference type="Proteomes" id="UP001165960">
    <property type="component" value="Unassembled WGS sequence"/>
</dbReference>
<evidence type="ECO:0000313" key="2">
    <source>
        <dbReference type="Proteomes" id="UP001165960"/>
    </source>
</evidence>
<comment type="caution">
    <text evidence="1">The sequence shown here is derived from an EMBL/GenBank/DDBJ whole genome shotgun (WGS) entry which is preliminary data.</text>
</comment>
<evidence type="ECO:0000313" key="1">
    <source>
        <dbReference type="EMBL" id="KAJ9090457.1"/>
    </source>
</evidence>
<reference evidence="1" key="1">
    <citation type="submission" date="2022-04" db="EMBL/GenBank/DDBJ databases">
        <title>Genome of the entomopathogenic fungus Entomophthora muscae.</title>
        <authorList>
            <person name="Elya C."/>
            <person name="Lovett B.R."/>
            <person name="Lee E."/>
            <person name="Macias A.M."/>
            <person name="Hajek A.E."/>
            <person name="De Bivort B.L."/>
            <person name="Kasson M.T."/>
            <person name="De Fine Licht H.H."/>
            <person name="Stajich J.E."/>
        </authorList>
    </citation>
    <scope>NUCLEOTIDE SEQUENCE</scope>
    <source>
        <strain evidence="1">Berkeley</strain>
    </source>
</reference>
<proteinExistence type="predicted"/>
<gene>
    <name evidence="1" type="ORF">DSO57_1002352</name>
</gene>
<name>A0ACC2UU46_9FUNG</name>
<sequence length="345" mass="39143">MENETYLGNQPTHGYSAAQVTRYLQYIGFLKTPTLTYEDLAKLVLKHTETFPYGNLSYVYYHQTQHPAEYPTDPLDPYSTKGSSLHPQAIYRKFMDEKRDGSCFEHGVFLANILGQLGFRHYGVGGKTVINFAFDSNKSQAVMTEIRHYVLVVLLGNEKFLVDVGFGRFGIFAPLQLPSEESLVGPRVPIPGGVQLQIVRQHPMGAIDPTLPFPPLYLVRARVPKCHFTKDKTGEVGWMPLYFFTNAPLFPRDIETIHFAVTHNTAIKYNQLILLRKRITSPTPGVLMLRDDQLKFYADDGSITHSILSTEAKRRNAILHLFGVHLPAKDQEHLPTSNNQLRTRL</sequence>
<organism evidence="1 2">
    <name type="scientific">Entomophthora muscae</name>
    <dbReference type="NCBI Taxonomy" id="34485"/>
    <lineage>
        <taxon>Eukaryota</taxon>
        <taxon>Fungi</taxon>
        <taxon>Fungi incertae sedis</taxon>
        <taxon>Zoopagomycota</taxon>
        <taxon>Entomophthoromycotina</taxon>
        <taxon>Entomophthoromycetes</taxon>
        <taxon>Entomophthorales</taxon>
        <taxon>Entomophthoraceae</taxon>
        <taxon>Entomophthora</taxon>
    </lineage>
</organism>
<accession>A0ACC2UU46</accession>
<keyword evidence="2" id="KW-1185">Reference proteome</keyword>
<protein>
    <submittedName>
        <fullName evidence="1">Uncharacterized protein</fullName>
    </submittedName>
</protein>